<dbReference type="Proteomes" id="UP000839596">
    <property type="component" value="Unassembled WGS sequence"/>
</dbReference>
<name>A0A5Y2YHJ7_SALET</name>
<reference evidence="2" key="1">
    <citation type="journal article" date="2018" name="Genome Biol.">
        <title>SKESA: strategic k-mer extension for scrupulous assemblies.</title>
        <authorList>
            <person name="Souvorov A."/>
            <person name="Agarwala R."/>
            <person name="Lipman D.J."/>
        </authorList>
    </citation>
    <scope>NUCLEOTIDE SEQUENCE</scope>
    <source>
        <strain evidence="3">09-0793</strain>
        <strain evidence="2">13-7331</strain>
    </source>
</reference>
<dbReference type="EMBL" id="DAASXX010000054">
    <property type="protein sequence ID" value="HAE7519948.1"/>
    <property type="molecule type" value="Genomic_DNA"/>
</dbReference>
<accession>A0A5Y2YHJ7</accession>
<gene>
    <name evidence="1" type="ORF">E0S65_16890</name>
    <name evidence="2" type="ORF">G0D41_20450</name>
    <name evidence="3" type="ORF">G4P10_004462</name>
</gene>
<evidence type="ECO:0000313" key="2">
    <source>
        <dbReference type="EMBL" id="HAC6949485.1"/>
    </source>
</evidence>
<evidence type="ECO:0000313" key="3">
    <source>
        <dbReference type="EMBL" id="HAE7519948.1"/>
    </source>
</evidence>
<sequence length="292" mass="33580">MSHKNEKNIWVLNKIPPLEYCSISRAAKLLNCEIEDFLHWHDVGVISLGINLQKTKGILKIKVGNQNSEENPLKLYLDGDLTFNELTRVYKIWSRHSKVYTLITTKDDLIPPLIHTNTLSTTYELNCIISDIWSIDSRNISVLLNDTENVFEETKLSAISPSEQILSNSFQPEMGERPVINLDNIFITKETIDIIHTHALSGKPLPFMEDLINSYENENHDIKPISPHKEKLSNFIRFLIQSNPTINKNILSTTANNRHKILRDYLDNLKSKGTEIDYDIPSSPTIERYLNL</sequence>
<organism evidence="1">
    <name type="scientific">Salmonella enterica subsp. enterica serovar Javiana</name>
    <dbReference type="NCBI Taxonomy" id="363569"/>
    <lineage>
        <taxon>Bacteria</taxon>
        <taxon>Pseudomonadati</taxon>
        <taxon>Pseudomonadota</taxon>
        <taxon>Gammaproteobacteria</taxon>
        <taxon>Enterobacterales</taxon>
        <taxon>Enterobacteriaceae</taxon>
        <taxon>Salmonella</taxon>
    </lineage>
</organism>
<evidence type="ECO:0000313" key="1">
    <source>
        <dbReference type="EMBL" id="ECG4538343.1"/>
    </source>
</evidence>
<dbReference type="EMBL" id="AAIOLQ010000014">
    <property type="protein sequence ID" value="ECG4538343.1"/>
    <property type="molecule type" value="Genomic_DNA"/>
</dbReference>
<reference evidence="2" key="2">
    <citation type="submission" date="2018-07" db="EMBL/GenBank/DDBJ databases">
        <authorList>
            <consortium name="NCBI Pathogen Detection Project"/>
        </authorList>
    </citation>
    <scope>NUCLEOTIDE SEQUENCE</scope>
    <source>
        <strain evidence="3">09-0793</strain>
        <strain evidence="2">13-7331</strain>
    </source>
</reference>
<protein>
    <submittedName>
        <fullName evidence="1">Uncharacterized protein</fullName>
    </submittedName>
</protein>
<dbReference type="EMBL" id="DAAMJS010000011">
    <property type="protein sequence ID" value="HAC6949485.1"/>
    <property type="molecule type" value="Genomic_DNA"/>
</dbReference>
<comment type="caution">
    <text evidence="1">The sequence shown here is derived from an EMBL/GenBank/DDBJ whole genome shotgun (WGS) entry which is preliminary data.</text>
</comment>
<reference evidence="1" key="3">
    <citation type="submission" date="2019-03" db="EMBL/GenBank/DDBJ databases">
        <authorList>
            <person name="Ashton P.M."/>
            <person name="Dallman T."/>
            <person name="Nair S."/>
            <person name="De Pinna E."/>
            <person name="Peters T."/>
            <person name="Grant K."/>
        </authorList>
    </citation>
    <scope>NUCLEOTIDE SEQUENCE [LARGE SCALE GENOMIC DNA]</scope>
    <source>
        <strain evidence="1">314986</strain>
    </source>
</reference>
<proteinExistence type="predicted"/>
<dbReference type="AlphaFoldDB" id="A0A5Y2YHJ7"/>